<evidence type="ECO:0000256" key="6">
    <source>
        <dbReference type="ARBA" id="ARBA00022833"/>
    </source>
</evidence>
<feature type="compositionally biased region" description="Polar residues" evidence="8">
    <location>
        <begin position="257"/>
        <end position="271"/>
    </location>
</feature>
<dbReference type="PANTHER" id="PTHR11705:SF143">
    <property type="entry name" value="SLL0236 PROTEIN"/>
    <property type="match status" value="1"/>
</dbReference>
<keyword evidence="7" id="KW-0482">Metalloprotease</keyword>
<evidence type="ECO:0000256" key="4">
    <source>
        <dbReference type="ARBA" id="ARBA00022723"/>
    </source>
</evidence>
<dbReference type="Gene3D" id="3.40.630.10">
    <property type="entry name" value="Zn peptidases"/>
    <property type="match status" value="1"/>
</dbReference>
<dbReference type="GO" id="GO:0004181">
    <property type="term" value="F:metallocarboxypeptidase activity"/>
    <property type="evidence" value="ECO:0007669"/>
    <property type="project" value="InterPro"/>
</dbReference>
<dbReference type="GO" id="GO:0005615">
    <property type="term" value="C:extracellular space"/>
    <property type="evidence" value="ECO:0007669"/>
    <property type="project" value="TreeGrafter"/>
</dbReference>
<keyword evidence="3" id="KW-0645">Protease</keyword>
<dbReference type="PRINTS" id="PR00765">
    <property type="entry name" value="CRBOXYPTASEA"/>
</dbReference>
<comment type="similarity">
    <text evidence="2">Belongs to the peptidase M14 family.</text>
</comment>
<name>A0A381X7C0_9ZZZZ</name>
<accession>A0A381X7C0</accession>
<evidence type="ECO:0000256" key="5">
    <source>
        <dbReference type="ARBA" id="ARBA00022801"/>
    </source>
</evidence>
<dbReference type="EMBL" id="UINC01014114">
    <property type="protein sequence ID" value="SVA60442.1"/>
    <property type="molecule type" value="Genomic_DNA"/>
</dbReference>
<organism evidence="10">
    <name type="scientific">marine metagenome</name>
    <dbReference type="NCBI Taxonomy" id="408172"/>
    <lineage>
        <taxon>unclassified sequences</taxon>
        <taxon>metagenomes</taxon>
        <taxon>ecological metagenomes</taxon>
    </lineage>
</organism>
<comment type="cofactor">
    <cofactor evidence="1">
        <name>Zn(2+)</name>
        <dbReference type="ChEBI" id="CHEBI:29105"/>
    </cofactor>
</comment>
<feature type="non-terminal residue" evidence="10">
    <location>
        <position position="285"/>
    </location>
</feature>
<feature type="domain" description="Peptidase M14" evidence="9">
    <location>
        <begin position="104"/>
        <end position="285"/>
    </location>
</feature>
<keyword evidence="5" id="KW-0378">Hydrolase</keyword>
<evidence type="ECO:0000256" key="7">
    <source>
        <dbReference type="ARBA" id="ARBA00023049"/>
    </source>
</evidence>
<evidence type="ECO:0000259" key="9">
    <source>
        <dbReference type="PROSITE" id="PS52035"/>
    </source>
</evidence>
<dbReference type="Pfam" id="PF00246">
    <property type="entry name" value="Peptidase_M14"/>
    <property type="match status" value="1"/>
</dbReference>
<reference evidence="10" key="1">
    <citation type="submission" date="2018-05" db="EMBL/GenBank/DDBJ databases">
        <authorList>
            <person name="Lanie J.A."/>
            <person name="Ng W.-L."/>
            <person name="Kazmierczak K.M."/>
            <person name="Andrzejewski T.M."/>
            <person name="Davidsen T.M."/>
            <person name="Wayne K.J."/>
            <person name="Tettelin H."/>
            <person name="Glass J.I."/>
            <person name="Rusch D."/>
            <person name="Podicherti R."/>
            <person name="Tsui H.-C.T."/>
            <person name="Winkler M.E."/>
        </authorList>
    </citation>
    <scope>NUCLEOTIDE SEQUENCE</scope>
</reference>
<gene>
    <name evidence="10" type="ORF">METZ01_LOCUS113296</name>
</gene>
<dbReference type="GO" id="GO:0006508">
    <property type="term" value="P:proteolysis"/>
    <property type="evidence" value="ECO:0007669"/>
    <property type="project" value="UniProtKB-KW"/>
</dbReference>
<protein>
    <recommendedName>
        <fullName evidence="9">Peptidase M14 domain-containing protein</fullName>
    </recommendedName>
</protein>
<dbReference type="PROSITE" id="PS52035">
    <property type="entry name" value="PEPTIDASE_M14"/>
    <property type="match status" value="1"/>
</dbReference>
<evidence type="ECO:0000256" key="3">
    <source>
        <dbReference type="ARBA" id="ARBA00022670"/>
    </source>
</evidence>
<dbReference type="PANTHER" id="PTHR11705">
    <property type="entry name" value="PROTEASE FAMILY M14 CARBOXYPEPTIDASE A,B"/>
    <property type="match status" value="1"/>
</dbReference>
<dbReference type="SUPFAM" id="SSF53187">
    <property type="entry name" value="Zn-dependent exopeptidases"/>
    <property type="match status" value="1"/>
</dbReference>
<dbReference type="AlphaFoldDB" id="A0A381X7C0"/>
<dbReference type="GO" id="GO:0008270">
    <property type="term" value="F:zinc ion binding"/>
    <property type="evidence" value="ECO:0007669"/>
    <property type="project" value="InterPro"/>
</dbReference>
<dbReference type="InterPro" id="IPR000834">
    <property type="entry name" value="Peptidase_M14"/>
</dbReference>
<evidence type="ECO:0000256" key="8">
    <source>
        <dbReference type="SAM" id="MobiDB-lite"/>
    </source>
</evidence>
<sequence length="285" mass="32373">MFKASVILVTLLLTANAQEIFQSVRVWDTTPEVIKLIAEQGIPMDHTVGKPGVFLDLTVSDNERIALMSTGLDVEILISNLTLYYKKMDRPAIERDFPLGSMQGNYTWDELNDRFDELRTQYSAVMTDRIIIGESMEGRDIWAFKVSDNPNEDEEEPEVLYTGLTHAREPLSMMNLFYFVQLLCENYGADPELTYLIDNREMWFIPVVNPDGYLYNESIQPNGGGMHRKNRRDTNCGDGTNRGVDLNRNYGYSWGANNTGSSPDPCSTTYRGTEEFSEPETAAVR</sequence>
<keyword evidence="6" id="KW-0862">Zinc</keyword>
<dbReference type="PROSITE" id="PS00132">
    <property type="entry name" value="CARBOXYPEPT_ZN_1"/>
    <property type="match status" value="1"/>
</dbReference>
<evidence type="ECO:0000256" key="2">
    <source>
        <dbReference type="ARBA" id="ARBA00005988"/>
    </source>
</evidence>
<evidence type="ECO:0000313" key="10">
    <source>
        <dbReference type="EMBL" id="SVA60442.1"/>
    </source>
</evidence>
<proteinExistence type="inferred from homology"/>
<feature type="region of interest" description="Disordered" evidence="8">
    <location>
        <begin position="257"/>
        <end position="285"/>
    </location>
</feature>
<dbReference type="SMART" id="SM00631">
    <property type="entry name" value="Zn_pept"/>
    <property type="match status" value="1"/>
</dbReference>
<dbReference type="InterPro" id="IPR057246">
    <property type="entry name" value="CARBOXYPEPT_ZN_1"/>
</dbReference>
<keyword evidence="4" id="KW-0479">Metal-binding</keyword>
<evidence type="ECO:0000256" key="1">
    <source>
        <dbReference type="ARBA" id="ARBA00001947"/>
    </source>
</evidence>